<dbReference type="PANTHER" id="PTHR30273:SF2">
    <property type="entry name" value="PROTEIN FECR"/>
    <property type="match status" value="1"/>
</dbReference>
<dbReference type="Pfam" id="PF04773">
    <property type="entry name" value="FecR"/>
    <property type="match status" value="1"/>
</dbReference>
<dbReference type="Gene3D" id="2.60.120.1440">
    <property type="match status" value="1"/>
</dbReference>
<proteinExistence type="predicted"/>
<reference evidence="4 5" key="1">
    <citation type="submission" date="2016-10" db="EMBL/GenBank/DDBJ databases">
        <authorList>
            <person name="de Groot N.N."/>
        </authorList>
    </citation>
    <scope>NUCLEOTIDE SEQUENCE [LARGE SCALE GENOMIC DNA]</scope>
    <source>
        <strain evidence="4 5">CGMCC 1.9156</strain>
    </source>
</reference>
<gene>
    <name evidence="4" type="ORF">SAMN05216283_103204</name>
</gene>
<dbReference type="PANTHER" id="PTHR30273">
    <property type="entry name" value="PERIPLASMIC SIGNAL SENSOR AND SIGMA FACTOR ACTIVATOR FECR-RELATED"/>
    <property type="match status" value="1"/>
</dbReference>
<keyword evidence="1" id="KW-1133">Transmembrane helix</keyword>
<keyword evidence="5" id="KW-1185">Reference proteome</keyword>
<protein>
    <submittedName>
        <fullName evidence="4">FecR family protein</fullName>
    </submittedName>
</protein>
<feature type="domain" description="FecR protein" evidence="2">
    <location>
        <begin position="186"/>
        <end position="278"/>
    </location>
</feature>
<feature type="domain" description="Protein FecR C-terminal" evidence="3">
    <location>
        <begin position="322"/>
        <end position="390"/>
    </location>
</feature>
<dbReference type="Proteomes" id="UP000198964">
    <property type="component" value="Unassembled WGS sequence"/>
</dbReference>
<dbReference type="Pfam" id="PF16344">
    <property type="entry name" value="FecR_C"/>
    <property type="match status" value="1"/>
</dbReference>
<dbReference type="Gene3D" id="3.55.50.30">
    <property type="match status" value="1"/>
</dbReference>
<dbReference type="InterPro" id="IPR032508">
    <property type="entry name" value="FecR_C"/>
</dbReference>
<dbReference type="InterPro" id="IPR006860">
    <property type="entry name" value="FecR"/>
</dbReference>
<sequence>MDRFKQIDKIVKLLLIKRERALTEHEQETLNDWVNESEGNHALYDDLMDETKIPRKLDDLVQFDQQKAFREFERVAKQTKVRKLYRNAFKYAAILIPFVIASWLIIQQNREVKETPIATVVSEIGPGSSKAILKLADGSVVDLEVKKDLIADLDGIVVQNGPKEILYSSQETPQKHEEIQYNEIQIPRGGEYLLILSDSTKVWLNSETSIKYPVAFASNVREVYLQNGEAFFDVKKNKNSPFIVHTSKMAINVLGTSFNIRAYSDEPELTTTLITGKVSIKQLDSDQSSNLLPNQQASLSATGIAIKNVDVNKYIAWKNGRILFEDNTLEEIFKDLSRWYDIDVEFKKPASRQLRFSVDVERYENLSQVLDILELTKKADFNIVENTIIVN</sequence>
<keyword evidence="1" id="KW-0812">Transmembrane</keyword>
<dbReference type="STRING" id="655355.SAMN05216283_103204"/>
<dbReference type="AlphaFoldDB" id="A0A1I2GZ24"/>
<organism evidence="4 5">
    <name type="scientific">Sunxiuqinia elliptica</name>
    <dbReference type="NCBI Taxonomy" id="655355"/>
    <lineage>
        <taxon>Bacteria</taxon>
        <taxon>Pseudomonadati</taxon>
        <taxon>Bacteroidota</taxon>
        <taxon>Bacteroidia</taxon>
        <taxon>Marinilabiliales</taxon>
        <taxon>Prolixibacteraceae</taxon>
        <taxon>Sunxiuqinia</taxon>
    </lineage>
</organism>
<dbReference type="RefSeq" id="WP_093919626.1">
    <property type="nucleotide sequence ID" value="NZ_FONW01000003.1"/>
</dbReference>
<dbReference type="EMBL" id="FONW01000003">
    <property type="protein sequence ID" value="SFF23015.1"/>
    <property type="molecule type" value="Genomic_DNA"/>
</dbReference>
<dbReference type="FunFam" id="2.60.120.1440:FF:000001">
    <property type="entry name" value="Putative anti-sigma factor"/>
    <property type="match status" value="1"/>
</dbReference>
<keyword evidence="1" id="KW-0472">Membrane</keyword>
<dbReference type="InterPro" id="IPR012373">
    <property type="entry name" value="Ferrdict_sens_TM"/>
</dbReference>
<dbReference type="GO" id="GO:0016989">
    <property type="term" value="F:sigma factor antagonist activity"/>
    <property type="evidence" value="ECO:0007669"/>
    <property type="project" value="TreeGrafter"/>
</dbReference>
<evidence type="ECO:0000259" key="2">
    <source>
        <dbReference type="Pfam" id="PF04773"/>
    </source>
</evidence>
<evidence type="ECO:0000259" key="3">
    <source>
        <dbReference type="Pfam" id="PF16344"/>
    </source>
</evidence>
<evidence type="ECO:0000313" key="5">
    <source>
        <dbReference type="Proteomes" id="UP000198964"/>
    </source>
</evidence>
<accession>A0A1I2GZ24</accession>
<feature type="transmembrane region" description="Helical" evidence="1">
    <location>
        <begin position="88"/>
        <end position="106"/>
    </location>
</feature>
<evidence type="ECO:0000313" key="4">
    <source>
        <dbReference type="EMBL" id="SFF23015.1"/>
    </source>
</evidence>
<name>A0A1I2GZ24_9BACT</name>
<evidence type="ECO:0000256" key="1">
    <source>
        <dbReference type="SAM" id="Phobius"/>
    </source>
</evidence>